<gene>
    <name evidence="14" type="ORF">Ddye_003477</name>
</gene>
<accession>A0AAE0CW10</accession>
<dbReference type="Pfam" id="PF08488">
    <property type="entry name" value="WAK"/>
    <property type="match status" value="1"/>
</dbReference>
<keyword evidence="5 11" id="KW-0732">Signal</keyword>
<feature type="domain" description="Wall-associated receptor kinase galacturonan-binding" evidence="13">
    <location>
        <begin position="34"/>
        <end position="87"/>
    </location>
</feature>
<evidence type="ECO:0000256" key="5">
    <source>
        <dbReference type="ARBA" id="ARBA00022729"/>
    </source>
</evidence>
<feature type="domain" description="Wall-associated receptor kinase" evidence="12">
    <location>
        <begin position="161"/>
        <end position="212"/>
    </location>
</feature>
<comment type="caution">
    <text evidence="14">The sequence shown here is derived from an EMBL/GenBank/DDBJ whole genome shotgun (WGS) entry which is preliminary data.</text>
</comment>
<feature type="signal peptide" evidence="11">
    <location>
        <begin position="1"/>
        <end position="21"/>
    </location>
</feature>
<dbReference type="Proteomes" id="UP001280121">
    <property type="component" value="Unassembled WGS sequence"/>
</dbReference>
<dbReference type="GO" id="GO:0004674">
    <property type="term" value="F:protein serine/threonine kinase activity"/>
    <property type="evidence" value="ECO:0007669"/>
    <property type="project" value="UniProtKB-KW"/>
</dbReference>
<dbReference type="EMBL" id="JANJYI010000001">
    <property type="protein sequence ID" value="KAK2664903.1"/>
    <property type="molecule type" value="Genomic_DNA"/>
</dbReference>
<keyword evidence="3" id="KW-0808">Transferase</keyword>
<keyword evidence="7" id="KW-1133">Transmembrane helix</keyword>
<name>A0AAE0CW10_9ROSI</name>
<dbReference type="GO" id="GO:0016020">
    <property type="term" value="C:membrane"/>
    <property type="evidence" value="ECO:0007669"/>
    <property type="project" value="UniProtKB-SubCell"/>
</dbReference>
<evidence type="ECO:0008006" key="16">
    <source>
        <dbReference type="Google" id="ProtNLM"/>
    </source>
</evidence>
<dbReference type="AlphaFoldDB" id="A0AAE0CW10"/>
<evidence type="ECO:0000256" key="1">
    <source>
        <dbReference type="ARBA" id="ARBA00004479"/>
    </source>
</evidence>
<evidence type="ECO:0000256" key="7">
    <source>
        <dbReference type="ARBA" id="ARBA00022989"/>
    </source>
</evidence>
<keyword evidence="9" id="KW-1015">Disulfide bond</keyword>
<sequence length="374" mass="41901">MIPLLLFQMMILLSSPLNVLAELATVSKPGRQARCGEVPIPFPFGIGVDCYLHPWYEVNCSSNYRLFLISFNLEVLNISIEEGTMLVNYPILSTCKDSNEAVDKESVILQNSPFSFSQTGNILFGQGCDSFFYISYNDSLVAGCYSSCGKNGDTDQMGEATGCYGIKCCQTRIPSSLQAFNVYFDPLEGVPKASKKGCKKASLVQEKWFTDLNGSFNNLGDKVPVVLDWGIINNSITRIVTTLQLLVKFCPIPLPMIAPLQMIIYLLQVSGFQFINVCAKVALKEILILPEDVKILMNVRIKRPIVEIICIAETSTEATSATQDGKFLLSYREKFFQTLKCTVLIPLHIWEILHFQTRVERKNQLKPRQQKASQ</sequence>
<evidence type="ECO:0000256" key="9">
    <source>
        <dbReference type="ARBA" id="ARBA00023157"/>
    </source>
</evidence>
<keyword evidence="15" id="KW-1185">Reference proteome</keyword>
<evidence type="ECO:0000256" key="4">
    <source>
        <dbReference type="ARBA" id="ARBA00022692"/>
    </source>
</evidence>
<evidence type="ECO:0000256" key="8">
    <source>
        <dbReference type="ARBA" id="ARBA00023136"/>
    </source>
</evidence>
<reference evidence="14" key="1">
    <citation type="journal article" date="2023" name="Plant J.">
        <title>Genome sequences and population genomics provide insights into the demographic history, inbreeding, and mutation load of two 'living fossil' tree species of Dipteronia.</title>
        <authorList>
            <person name="Feng Y."/>
            <person name="Comes H.P."/>
            <person name="Chen J."/>
            <person name="Zhu S."/>
            <person name="Lu R."/>
            <person name="Zhang X."/>
            <person name="Li P."/>
            <person name="Qiu J."/>
            <person name="Olsen K.M."/>
            <person name="Qiu Y."/>
        </authorList>
    </citation>
    <scope>NUCLEOTIDE SEQUENCE</scope>
    <source>
        <strain evidence="14">KIB01</strain>
    </source>
</reference>
<feature type="chain" id="PRO_5042231288" description="Wall-associated receptor kinase galacturonan-binding domain-containing protein" evidence="11">
    <location>
        <begin position="22"/>
        <end position="374"/>
    </location>
</feature>
<evidence type="ECO:0000259" key="12">
    <source>
        <dbReference type="Pfam" id="PF08488"/>
    </source>
</evidence>
<proteinExistence type="predicted"/>
<evidence type="ECO:0000259" key="13">
    <source>
        <dbReference type="Pfam" id="PF13947"/>
    </source>
</evidence>
<evidence type="ECO:0000256" key="2">
    <source>
        <dbReference type="ARBA" id="ARBA00022527"/>
    </source>
</evidence>
<evidence type="ECO:0000256" key="3">
    <source>
        <dbReference type="ARBA" id="ARBA00022679"/>
    </source>
</evidence>
<evidence type="ECO:0000313" key="15">
    <source>
        <dbReference type="Proteomes" id="UP001280121"/>
    </source>
</evidence>
<dbReference type="Pfam" id="PF13947">
    <property type="entry name" value="GUB_WAK_bind"/>
    <property type="match status" value="1"/>
</dbReference>
<evidence type="ECO:0000256" key="10">
    <source>
        <dbReference type="ARBA" id="ARBA00023180"/>
    </source>
</evidence>
<keyword evidence="4" id="KW-0812">Transmembrane</keyword>
<evidence type="ECO:0000256" key="6">
    <source>
        <dbReference type="ARBA" id="ARBA00022777"/>
    </source>
</evidence>
<evidence type="ECO:0000313" key="14">
    <source>
        <dbReference type="EMBL" id="KAK2664903.1"/>
    </source>
</evidence>
<keyword evidence="6" id="KW-0418">Kinase</keyword>
<dbReference type="InterPro" id="IPR013695">
    <property type="entry name" value="WAK"/>
</dbReference>
<dbReference type="GO" id="GO:0030247">
    <property type="term" value="F:polysaccharide binding"/>
    <property type="evidence" value="ECO:0007669"/>
    <property type="project" value="InterPro"/>
</dbReference>
<evidence type="ECO:0000256" key="11">
    <source>
        <dbReference type="SAM" id="SignalP"/>
    </source>
</evidence>
<organism evidence="14 15">
    <name type="scientific">Dipteronia dyeriana</name>
    <dbReference type="NCBI Taxonomy" id="168575"/>
    <lineage>
        <taxon>Eukaryota</taxon>
        <taxon>Viridiplantae</taxon>
        <taxon>Streptophyta</taxon>
        <taxon>Embryophyta</taxon>
        <taxon>Tracheophyta</taxon>
        <taxon>Spermatophyta</taxon>
        <taxon>Magnoliopsida</taxon>
        <taxon>eudicotyledons</taxon>
        <taxon>Gunneridae</taxon>
        <taxon>Pentapetalae</taxon>
        <taxon>rosids</taxon>
        <taxon>malvids</taxon>
        <taxon>Sapindales</taxon>
        <taxon>Sapindaceae</taxon>
        <taxon>Hippocastanoideae</taxon>
        <taxon>Acereae</taxon>
        <taxon>Dipteronia</taxon>
    </lineage>
</organism>
<keyword evidence="2" id="KW-0723">Serine/threonine-protein kinase</keyword>
<keyword evidence="10" id="KW-0325">Glycoprotein</keyword>
<dbReference type="PANTHER" id="PTHR33491">
    <property type="entry name" value="OSJNBA0016N04.9 PROTEIN"/>
    <property type="match status" value="1"/>
</dbReference>
<protein>
    <recommendedName>
        <fullName evidence="16">Wall-associated receptor kinase galacturonan-binding domain-containing protein</fullName>
    </recommendedName>
</protein>
<dbReference type="InterPro" id="IPR025287">
    <property type="entry name" value="WAK_GUB"/>
</dbReference>
<keyword evidence="8" id="KW-0472">Membrane</keyword>
<comment type="subcellular location">
    <subcellularLocation>
        <location evidence="1">Membrane</location>
        <topology evidence="1">Single-pass type I membrane protein</topology>
    </subcellularLocation>
</comment>